<evidence type="ECO:0000313" key="1">
    <source>
        <dbReference type="EMBL" id="WAJ28554.1"/>
    </source>
</evidence>
<dbReference type="EMBL" id="CP113520">
    <property type="protein sequence ID" value="WAJ28554.1"/>
    <property type="molecule type" value="Genomic_DNA"/>
</dbReference>
<keyword evidence="2" id="KW-1185">Reference proteome</keyword>
<sequence length="79" mass="8385">MSDAKSGDPRPDPDDVTEVDETMAGGLHYPDETENGTKSAPRRVGPEDEAREDLKGDKSAVQAVREKFLKNAGTINGGG</sequence>
<gene>
    <name evidence="1" type="ORF">OXU80_27770</name>
</gene>
<proteinExistence type="predicted"/>
<reference evidence="1" key="1">
    <citation type="submission" date="2022-11" db="EMBL/GenBank/DDBJ databases">
        <title>beta-Carotene-producing bacterium, Jeongeuplla avenae sp. nov., alleviates the salt stress of Arabidopsis seedlings.</title>
        <authorList>
            <person name="Jiang L."/>
            <person name="Lee J."/>
        </authorList>
    </citation>
    <scope>NUCLEOTIDE SEQUENCE</scope>
    <source>
        <strain evidence="1">DY_R2A_6</strain>
    </source>
</reference>
<organism evidence="1 2">
    <name type="scientific">Antarcticirhabdus aurantiaca</name>
    <dbReference type="NCBI Taxonomy" id="2606717"/>
    <lineage>
        <taxon>Bacteria</taxon>
        <taxon>Pseudomonadati</taxon>
        <taxon>Pseudomonadota</taxon>
        <taxon>Alphaproteobacteria</taxon>
        <taxon>Hyphomicrobiales</taxon>
        <taxon>Aurantimonadaceae</taxon>
        <taxon>Antarcticirhabdus</taxon>
    </lineage>
</organism>
<evidence type="ECO:0000313" key="2">
    <source>
        <dbReference type="Proteomes" id="UP001163223"/>
    </source>
</evidence>
<dbReference type="Proteomes" id="UP001163223">
    <property type="component" value="Chromosome"/>
</dbReference>
<name>A0ACD4NNT9_9HYPH</name>
<accession>A0ACD4NNT9</accession>
<protein>
    <submittedName>
        <fullName evidence="1">Uncharacterized protein</fullName>
    </submittedName>
</protein>